<dbReference type="Pfam" id="PF12911">
    <property type="entry name" value="OppC_N"/>
    <property type="match status" value="1"/>
</dbReference>
<dbReference type="InterPro" id="IPR035906">
    <property type="entry name" value="MetI-like_sf"/>
</dbReference>
<feature type="transmembrane region" description="Helical" evidence="7">
    <location>
        <begin position="372"/>
        <end position="393"/>
    </location>
</feature>
<dbReference type="OrthoDB" id="9783218at2"/>
<dbReference type="RefSeq" id="WP_147098210.1">
    <property type="nucleotide sequence ID" value="NZ_VOOS01000001.1"/>
</dbReference>
<dbReference type="EMBL" id="VOOS01000001">
    <property type="protein sequence ID" value="TXB67371.1"/>
    <property type="molecule type" value="Genomic_DNA"/>
</dbReference>
<keyword evidence="2 7" id="KW-0813">Transport</keyword>
<evidence type="ECO:0000313" key="9">
    <source>
        <dbReference type="EMBL" id="TXB67371.1"/>
    </source>
</evidence>
<dbReference type="GO" id="GO:0005886">
    <property type="term" value="C:plasma membrane"/>
    <property type="evidence" value="ECO:0007669"/>
    <property type="project" value="UniProtKB-SubCell"/>
</dbReference>
<gene>
    <name evidence="9" type="ORF">FRY74_02300</name>
</gene>
<dbReference type="InterPro" id="IPR050366">
    <property type="entry name" value="BP-dependent_transpt_permease"/>
</dbReference>
<feature type="transmembrane region" description="Helical" evidence="7">
    <location>
        <begin position="204"/>
        <end position="231"/>
    </location>
</feature>
<comment type="similarity">
    <text evidence="7">Belongs to the binding-protein-dependent transport system permease family.</text>
</comment>
<name>A0A5C6RYM6_9FLAO</name>
<dbReference type="AlphaFoldDB" id="A0A5C6RYM6"/>
<evidence type="ECO:0000313" key="10">
    <source>
        <dbReference type="Proteomes" id="UP000321721"/>
    </source>
</evidence>
<protein>
    <submittedName>
        <fullName evidence="9">ABC transporter permease</fullName>
    </submittedName>
</protein>
<dbReference type="PANTHER" id="PTHR43386:SF1">
    <property type="entry name" value="D,D-DIPEPTIDE TRANSPORT SYSTEM PERMEASE PROTEIN DDPC-RELATED"/>
    <property type="match status" value="1"/>
</dbReference>
<dbReference type="SUPFAM" id="SSF161098">
    <property type="entry name" value="MetI-like"/>
    <property type="match status" value="1"/>
</dbReference>
<keyword evidence="3" id="KW-1003">Cell membrane</keyword>
<feature type="transmembrane region" description="Helical" evidence="7">
    <location>
        <begin position="266"/>
        <end position="285"/>
    </location>
</feature>
<evidence type="ECO:0000256" key="5">
    <source>
        <dbReference type="ARBA" id="ARBA00022989"/>
    </source>
</evidence>
<accession>A0A5C6RYM6</accession>
<evidence type="ECO:0000256" key="3">
    <source>
        <dbReference type="ARBA" id="ARBA00022475"/>
    </source>
</evidence>
<proteinExistence type="inferred from homology"/>
<feature type="domain" description="ABC transmembrane type-1" evidence="8">
    <location>
        <begin position="203"/>
        <end position="393"/>
    </location>
</feature>
<feature type="transmembrane region" description="Helical" evidence="7">
    <location>
        <begin position="320"/>
        <end position="347"/>
    </location>
</feature>
<comment type="caution">
    <text evidence="9">The sequence shown here is derived from an EMBL/GenBank/DDBJ whole genome shotgun (WGS) entry which is preliminary data.</text>
</comment>
<comment type="subcellular location">
    <subcellularLocation>
        <location evidence="1 7">Cell membrane</location>
        <topology evidence="1 7">Multi-pass membrane protein</topology>
    </subcellularLocation>
</comment>
<keyword evidence="4 7" id="KW-0812">Transmembrane</keyword>
<keyword evidence="10" id="KW-1185">Reference proteome</keyword>
<evidence type="ECO:0000256" key="1">
    <source>
        <dbReference type="ARBA" id="ARBA00004651"/>
    </source>
</evidence>
<evidence type="ECO:0000256" key="4">
    <source>
        <dbReference type="ARBA" id="ARBA00022692"/>
    </source>
</evidence>
<dbReference type="GO" id="GO:0055085">
    <property type="term" value="P:transmembrane transport"/>
    <property type="evidence" value="ECO:0007669"/>
    <property type="project" value="InterPro"/>
</dbReference>
<organism evidence="9 10">
    <name type="scientific">Vicingus serpentipes</name>
    <dbReference type="NCBI Taxonomy" id="1926625"/>
    <lineage>
        <taxon>Bacteria</taxon>
        <taxon>Pseudomonadati</taxon>
        <taxon>Bacteroidota</taxon>
        <taxon>Flavobacteriia</taxon>
        <taxon>Flavobacteriales</taxon>
        <taxon>Vicingaceae</taxon>
        <taxon>Vicingus</taxon>
    </lineage>
</organism>
<keyword evidence="6 7" id="KW-0472">Membrane</keyword>
<keyword evidence="5 7" id="KW-1133">Transmembrane helix</keyword>
<sequence length="411" mass="45209">MSKEKKEIYSKSLSYHAWQRLKKNKLALFGISIICLATLVAVIGPIIRPDSTPKANDQILEITTKKPGFTVDILHVRKNGESEKTSLWSKFSNGVETGYKSLPIYDYSFEGSNIVVEKYTGGDVNNGQILKFNLADVVYPLDHNEVAQSSQNLEFYSVEDGKLSISIDDLKKEIISNNIEAKKFYLGTDKYGRDMLSRLMAGTWISLSVGFISVFISLFIGISLGALAGYFRGWVDDVIMWVINVVWSIPTLLLVIAITLALGKDFWQVFVAVGLTMWVEVARVVRGQVLSIREKEFVEAGRALGFTNGRIIFRHIIPNVLGPVIVISAINFAAAILIEAGLSYLGIGAQPPQATWGKMISEHKGYIITGDAYLAVLPGIAIIIMVLAFVLVGNALRDALDSKSVDDLPAV</sequence>
<dbReference type="CDD" id="cd06261">
    <property type="entry name" value="TM_PBP2"/>
    <property type="match status" value="1"/>
</dbReference>
<reference evidence="9 10" key="1">
    <citation type="submission" date="2019-08" db="EMBL/GenBank/DDBJ databases">
        <title>Genome of Vicingus serpentipes NCIMB 15042.</title>
        <authorList>
            <person name="Bowman J.P."/>
        </authorList>
    </citation>
    <scope>NUCLEOTIDE SEQUENCE [LARGE SCALE GENOMIC DNA]</scope>
    <source>
        <strain evidence="9 10">NCIMB 15042</strain>
    </source>
</reference>
<feature type="transmembrane region" description="Helical" evidence="7">
    <location>
        <begin position="26"/>
        <end position="47"/>
    </location>
</feature>
<dbReference type="Gene3D" id="1.10.3720.10">
    <property type="entry name" value="MetI-like"/>
    <property type="match status" value="1"/>
</dbReference>
<evidence type="ECO:0000256" key="2">
    <source>
        <dbReference type="ARBA" id="ARBA00022448"/>
    </source>
</evidence>
<dbReference type="PROSITE" id="PS50928">
    <property type="entry name" value="ABC_TM1"/>
    <property type="match status" value="1"/>
</dbReference>
<dbReference type="PANTHER" id="PTHR43386">
    <property type="entry name" value="OLIGOPEPTIDE TRANSPORT SYSTEM PERMEASE PROTEIN APPC"/>
    <property type="match status" value="1"/>
</dbReference>
<evidence type="ECO:0000256" key="6">
    <source>
        <dbReference type="ARBA" id="ARBA00023136"/>
    </source>
</evidence>
<feature type="transmembrane region" description="Helical" evidence="7">
    <location>
        <begin position="238"/>
        <end position="260"/>
    </location>
</feature>
<evidence type="ECO:0000256" key="7">
    <source>
        <dbReference type="RuleBase" id="RU363032"/>
    </source>
</evidence>
<evidence type="ECO:0000259" key="8">
    <source>
        <dbReference type="PROSITE" id="PS50928"/>
    </source>
</evidence>
<dbReference type="InterPro" id="IPR000515">
    <property type="entry name" value="MetI-like"/>
</dbReference>
<dbReference type="InterPro" id="IPR025966">
    <property type="entry name" value="OppC_N"/>
</dbReference>
<dbReference type="Pfam" id="PF00528">
    <property type="entry name" value="BPD_transp_1"/>
    <property type="match status" value="1"/>
</dbReference>
<dbReference type="Proteomes" id="UP000321721">
    <property type="component" value="Unassembled WGS sequence"/>
</dbReference>